<dbReference type="RefSeq" id="WP_152788217.1">
    <property type="nucleotide sequence ID" value="NZ_BAABEQ010000074.1"/>
</dbReference>
<dbReference type="OrthoDB" id="9806976at2"/>
<proteinExistence type="predicted"/>
<feature type="compositionally biased region" description="Acidic residues" evidence="1">
    <location>
        <begin position="112"/>
        <end position="136"/>
    </location>
</feature>
<evidence type="ECO:0000256" key="1">
    <source>
        <dbReference type="SAM" id="MobiDB-lite"/>
    </source>
</evidence>
<dbReference type="PANTHER" id="PTHR38600:SF2">
    <property type="entry name" value="SLL0088 PROTEIN"/>
    <property type="match status" value="1"/>
</dbReference>
<dbReference type="SMART" id="SM00418">
    <property type="entry name" value="HTH_ARSR"/>
    <property type="match status" value="1"/>
</dbReference>
<dbReference type="Proteomes" id="UP000326979">
    <property type="component" value="Unassembled WGS sequence"/>
</dbReference>
<dbReference type="AlphaFoldDB" id="A0A5N8W6X4"/>
<dbReference type="InterPro" id="IPR036388">
    <property type="entry name" value="WH-like_DNA-bd_sf"/>
</dbReference>
<evidence type="ECO:0000313" key="3">
    <source>
        <dbReference type="EMBL" id="MPY43240.1"/>
    </source>
</evidence>
<feature type="region of interest" description="Disordered" evidence="1">
    <location>
        <begin position="103"/>
        <end position="159"/>
    </location>
</feature>
<dbReference type="SUPFAM" id="SSF46785">
    <property type="entry name" value="Winged helix' DNA-binding domain"/>
    <property type="match status" value="1"/>
</dbReference>
<keyword evidence="4" id="KW-1185">Reference proteome</keyword>
<dbReference type="CDD" id="cd00090">
    <property type="entry name" value="HTH_ARSR"/>
    <property type="match status" value="1"/>
</dbReference>
<reference evidence="3 4" key="1">
    <citation type="submission" date="2019-07" db="EMBL/GenBank/DDBJ databases">
        <title>New species of Amycolatopsis and Streptomyces.</title>
        <authorList>
            <person name="Duangmal K."/>
            <person name="Teo W.F.A."/>
            <person name="Lipun K."/>
        </authorList>
    </citation>
    <scope>NUCLEOTIDE SEQUENCE [LARGE SCALE GENOMIC DNA]</scope>
    <source>
        <strain evidence="3 4">TISTR 2346</strain>
    </source>
</reference>
<sequence>MVVRQESADRADRLFQALGDATRREIVALTLTGDHSVSELAGRFPMSFAAVQKHVAVLERAGLVTKQRQGREQRVRGNADALREVHRLLDQLTEVWRGRIDRIGEILSDPGPEADPDPGPETDSDPGPETDSDPGPEAEPHPEDGKEHAHDRDRRPEGP</sequence>
<dbReference type="InterPro" id="IPR036390">
    <property type="entry name" value="WH_DNA-bd_sf"/>
</dbReference>
<dbReference type="InterPro" id="IPR011991">
    <property type="entry name" value="ArsR-like_HTH"/>
</dbReference>
<evidence type="ECO:0000313" key="4">
    <source>
        <dbReference type="Proteomes" id="UP000326979"/>
    </source>
</evidence>
<dbReference type="PANTHER" id="PTHR38600">
    <property type="entry name" value="TRANSCRIPTIONAL REGULATORY PROTEIN"/>
    <property type="match status" value="1"/>
</dbReference>
<evidence type="ECO:0000259" key="2">
    <source>
        <dbReference type="PROSITE" id="PS50987"/>
    </source>
</evidence>
<gene>
    <name evidence="3" type="ORF">FNH04_26005</name>
</gene>
<name>A0A5N8W6X4_9ACTN</name>
<dbReference type="InterPro" id="IPR001845">
    <property type="entry name" value="HTH_ArsR_DNA-bd_dom"/>
</dbReference>
<comment type="caution">
    <text evidence="3">The sequence shown here is derived from an EMBL/GenBank/DDBJ whole genome shotgun (WGS) entry which is preliminary data.</text>
</comment>
<dbReference type="PROSITE" id="PS50987">
    <property type="entry name" value="HTH_ARSR_2"/>
    <property type="match status" value="1"/>
</dbReference>
<dbReference type="NCBIfam" id="NF033788">
    <property type="entry name" value="HTH_metalloreg"/>
    <property type="match status" value="1"/>
</dbReference>
<dbReference type="Pfam" id="PF01022">
    <property type="entry name" value="HTH_5"/>
    <property type="match status" value="1"/>
</dbReference>
<feature type="compositionally biased region" description="Basic and acidic residues" evidence="1">
    <location>
        <begin position="138"/>
        <end position="159"/>
    </location>
</feature>
<accession>A0A5N8W6X4</accession>
<protein>
    <submittedName>
        <fullName evidence="3">Metalloregulator ArsR/SmtB family transcription factor</fullName>
    </submittedName>
</protein>
<dbReference type="Gene3D" id="1.10.10.10">
    <property type="entry name" value="Winged helix-like DNA-binding domain superfamily/Winged helix DNA-binding domain"/>
    <property type="match status" value="1"/>
</dbReference>
<feature type="domain" description="HTH arsR-type" evidence="2">
    <location>
        <begin position="3"/>
        <end position="97"/>
    </location>
</feature>
<dbReference type="EMBL" id="VJZE01000210">
    <property type="protein sequence ID" value="MPY43240.1"/>
    <property type="molecule type" value="Genomic_DNA"/>
</dbReference>
<organism evidence="3 4">
    <name type="scientific">Streptomyces phyllanthi</name>
    <dbReference type="NCBI Taxonomy" id="1803180"/>
    <lineage>
        <taxon>Bacteria</taxon>
        <taxon>Bacillati</taxon>
        <taxon>Actinomycetota</taxon>
        <taxon>Actinomycetes</taxon>
        <taxon>Kitasatosporales</taxon>
        <taxon>Streptomycetaceae</taxon>
        <taxon>Streptomyces</taxon>
    </lineage>
</organism>
<dbReference type="GO" id="GO:0003700">
    <property type="term" value="F:DNA-binding transcription factor activity"/>
    <property type="evidence" value="ECO:0007669"/>
    <property type="project" value="InterPro"/>
</dbReference>